<evidence type="ECO:0000256" key="2">
    <source>
        <dbReference type="ARBA" id="ARBA00007077"/>
    </source>
</evidence>
<reference evidence="8" key="2">
    <citation type="submission" date="2025-08" db="UniProtKB">
        <authorList>
            <consortium name="Ensembl"/>
        </authorList>
    </citation>
    <scope>IDENTIFICATION</scope>
</reference>
<comment type="similarity">
    <text evidence="2">Belongs to the RRM RBM34 family.</text>
</comment>
<evidence type="ECO:0000256" key="6">
    <source>
        <dbReference type="SAM" id="MobiDB-lite"/>
    </source>
</evidence>
<evidence type="ECO:0000259" key="7">
    <source>
        <dbReference type="PROSITE" id="PS50102"/>
    </source>
</evidence>
<dbReference type="CDD" id="cd12395">
    <property type="entry name" value="RRM2_RBM34"/>
    <property type="match status" value="1"/>
</dbReference>
<dbReference type="InterPro" id="IPR000504">
    <property type="entry name" value="RRM_dom"/>
</dbReference>
<evidence type="ECO:0000256" key="4">
    <source>
        <dbReference type="ARBA" id="ARBA00023242"/>
    </source>
</evidence>
<evidence type="ECO:0000256" key="5">
    <source>
        <dbReference type="PROSITE-ProRule" id="PRU00176"/>
    </source>
</evidence>
<dbReference type="Ensembl" id="ENSSFAT00005016707.1">
    <property type="protein sequence ID" value="ENSSFAP00005016064.1"/>
    <property type="gene ID" value="ENSSFAG00005008514.1"/>
</dbReference>
<dbReference type="InterPro" id="IPR034221">
    <property type="entry name" value="RBM34_RRM2"/>
</dbReference>
<organism evidence="8 9">
    <name type="scientific">Salarias fasciatus</name>
    <name type="common">Jewelled blenny</name>
    <name type="synonym">Blennius fasciatus</name>
    <dbReference type="NCBI Taxonomy" id="181472"/>
    <lineage>
        <taxon>Eukaryota</taxon>
        <taxon>Metazoa</taxon>
        <taxon>Chordata</taxon>
        <taxon>Craniata</taxon>
        <taxon>Vertebrata</taxon>
        <taxon>Euteleostomi</taxon>
        <taxon>Actinopterygii</taxon>
        <taxon>Neopterygii</taxon>
        <taxon>Teleostei</taxon>
        <taxon>Neoteleostei</taxon>
        <taxon>Acanthomorphata</taxon>
        <taxon>Ovalentaria</taxon>
        <taxon>Blenniimorphae</taxon>
        <taxon>Blenniiformes</taxon>
        <taxon>Blennioidei</taxon>
        <taxon>Blenniidae</taxon>
        <taxon>Salariinae</taxon>
        <taxon>Salarias</taxon>
    </lineage>
</organism>
<comment type="subcellular location">
    <subcellularLocation>
        <location evidence="1">Nucleus</location>
        <location evidence="1">Nucleolus</location>
    </subcellularLocation>
</comment>
<reference evidence="8" key="1">
    <citation type="submission" date="2019-06" db="EMBL/GenBank/DDBJ databases">
        <authorList>
            <consortium name="Wellcome Sanger Institute Data Sharing"/>
        </authorList>
    </citation>
    <scope>NUCLEOTIDE SEQUENCE [LARGE SCALE GENOMIC DNA]</scope>
</reference>
<evidence type="ECO:0000313" key="9">
    <source>
        <dbReference type="Proteomes" id="UP000472267"/>
    </source>
</evidence>
<keyword evidence="3 5" id="KW-0694">RNA-binding</keyword>
<dbReference type="GO" id="GO:0005730">
    <property type="term" value="C:nucleolus"/>
    <property type="evidence" value="ECO:0007669"/>
    <property type="project" value="UniProtKB-SubCell"/>
</dbReference>
<proteinExistence type="inferred from homology"/>
<name>A0A672GX50_SALFA</name>
<dbReference type="InterPro" id="IPR012677">
    <property type="entry name" value="Nucleotide-bd_a/b_plait_sf"/>
</dbReference>
<evidence type="ECO:0000256" key="1">
    <source>
        <dbReference type="ARBA" id="ARBA00004604"/>
    </source>
</evidence>
<dbReference type="AlphaFoldDB" id="A0A672GX50"/>
<sequence>ALLPVCVLSETPSADYVVGQVSGSVFRQSSAASASLSALFSTDAPAAPLRFQPPPKVKRGRAASASLFVFLSVRSPAAVSQSFRLSSPRESALQEADREEQGPSAARRSEKERWVLRRQRLKAGRQEEALKAQRTVFVGNLPVSCTKKVGPVAPHGGLLTPGHFRVREDPSMTRKLATIKRKVHPKKQSMNAYVVFQDEAGAGRALERNGMEVEKDFHIRVDRAGGASAHDHRRSVFVGNLSFGKPLCRHFAECGDVEAVRLVRDKNSGLGKGFGYVLFQSADSVQLALELDGSKLQGRAVRVKRSVKKEKEGKAPGPKAGAAPRRFKSHKALPGKQQTSSQSSFSGEKADPNRKAKKKGVKKRVTPRRPAHP</sequence>
<feature type="region of interest" description="Disordered" evidence="6">
    <location>
        <begin position="84"/>
        <end position="112"/>
    </location>
</feature>
<protein>
    <submittedName>
        <fullName evidence="8">RNA binding motif protein 34</fullName>
    </submittedName>
</protein>
<dbReference type="GO" id="GO:0019843">
    <property type="term" value="F:rRNA binding"/>
    <property type="evidence" value="ECO:0007669"/>
    <property type="project" value="TreeGrafter"/>
</dbReference>
<evidence type="ECO:0000313" key="8">
    <source>
        <dbReference type="Ensembl" id="ENSSFAP00005016064.1"/>
    </source>
</evidence>
<keyword evidence="4" id="KW-0539">Nucleus</keyword>
<feature type="compositionally biased region" description="Basic residues" evidence="6">
    <location>
        <begin position="355"/>
        <end position="373"/>
    </location>
</feature>
<dbReference type="Gene3D" id="3.30.70.330">
    <property type="match status" value="2"/>
</dbReference>
<dbReference type="PANTHER" id="PTHR23236:SF25">
    <property type="entry name" value="RNA-BINDING PROTEIN 34"/>
    <property type="match status" value="1"/>
</dbReference>
<gene>
    <name evidence="8" type="primary">rbm34</name>
</gene>
<feature type="compositionally biased region" description="Polar residues" evidence="6">
    <location>
        <begin position="336"/>
        <end position="346"/>
    </location>
</feature>
<dbReference type="PROSITE" id="PS50102">
    <property type="entry name" value="RRM"/>
    <property type="match status" value="1"/>
</dbReference>
<feature type="region of interest" description="Disordered" evidence="6">
    <location>
        <begin position="302"/>
        <end position="373"/>
    </location>
</feature>
<keyword evidence="9" id="KW-1185">Reference proteome</keyword>
<dbReference type="SUPFAM" id="SSF54928">
    <property type="entry name" value="RNA-binding domain, RBD"/>
    <property type="match status" value="2"/>
</dbReference>
<feature type="domain" description="RRM" evidence="7">
    <location>
        <begin position="234"/>
        <end position="308"/>
    </location>
</feature>
<dbReference type="Proteomes" id="UP000472267">
    <property type="component" value="Chromosome 6"/>
</dbReference>
<evidence type="ECO:0000256" key="3">
    <source>
        <dbReference type="ARBA" id="ARBA00022884"/>
    </source>
</evidence>
<dbReference type="SMART" id="SM00360">
    <property type="entry name" value="RRM"/>
    <property type="match status" value="1"/>
</dbReference>
<dbReference type="GO" id="GO:0000463">
    <property type="term" value="P:maturation of LSU-rRNA from tricistronic rRNA transcript (SSU-rRNA, 5.8S rRNA, LSU-rRNA)"/>
    <property type="evidence" value="ECO:0007669"/>
    <property type="project" value="TreeGrafter"/>
</dbReference>
<reference evidence="8" key="3">
    <citation type="submission" date="2025-09" db="UniProtKB">
        <authorList>
            <consortium name="Ensembl"/>
        </authorList>
    </citation>
    <scope>IDENTIFICATION</scope>
</reference>
<feature type="compositionally biased region" description="Low complexity" evidence="6">
    <location>
        <begin position="315"/>
        <end position="324"/>
    </location>
</feature>
<dbReference type="Pfam" id="PF00076">
    <property type="entry name" value="RRM_1"/>
    <property type="match status" value="1"/>
</dbReference>
<accession>A0A672GX50</accession>
<dbReference type="PANTHER" id="PTHR23236">
    <property type="entry name" value="EUKARYOTIC TRANSLATION INITIATION FACTOR 4B/4H"/>
    <property type="match status" value="1"/>
</dbReference>
<dbReference type="InterPro" id="IPR035979">
    <property type="entry name" value="RBD_domain_sf"/>
</dbReference>
<feature type="compositionally biased region" description="Basic and acidic residues" evidence="6">
    <location>
        <begin position="95"/>
        <end position="112"/>
    </location>
</feature>